<dbReference type="InterPro" id="IPR001506">
    <property type="entry name" value="Peptidase_M12A"/>
</dbReference>
<proteinExistence type="predicted"/>
<evidence type="ECO:0000256" key="3">
    <source>
        <dbReference type="ARBA" id="ARBA00022801"/>
    </source>
</evidence>
<comment type="cofactor">
    <cofactor evidence="8">
        <name>Zn(2+)</name>
        <dbReference type="ChEBI" id="CHEBI:29105"/>
    </cofactor>
    <text evidence="8">Binds 1 zinc ion per subunit.</text>
</comment>
<keyword evidence="4 8" id="KW-0862">Zinc</keyword>
<dbReference type="InterPro" id="IPR000742">
    <property type="entry name" value="EGF"/>
</dbReference>
<dbReference type="PRINTS" id="PR00480">
    <property type="entry name" value="ASTACIN"/>
</dbReference>
<dbReference type="PANTHER" id="PTHR10127">
    <property type="entry name" value="DISCOIDIN, CUB, EGF, LAMININ , AND ZINC METALLOPROTEASE DOMAIN CONTAINING"/>
    <property type="match status" value="1"/>
</dbReference>
<protein>
    <recommendedName>
        <fullName evidence="8">Metalloendopeptidase</fullName>
        <ecNumber evidence="8">3.4.24.-</ecNumber>
    </recommendedName>
</protein>
<dbReference type="PROSITE" id="PS01186">
    <property type="entry name" value="EGF_2"/>
    <property type="match status" value="1"/>
</dbReference>
<dbReference type="WBParaSite" id="PTRK_0000146510.1">
    <property type="protein sequence ID" value="PTRK_0000146510.1"/>
    <property type="gene ID" value="PTRK_0000146510"/>
</dbReference>
<accession>A0A0N4Z3G7</accession>
<dbReference type="Gene3D" id="3.40.390.10">
    <property type="entry name" value="Collagenase (Catalytic Domain)"/>
    <property type="match status" value="1"/>
</dbReference>
<dbReference type="GO" id="GO:0004222">
    <property type="term" value="F:metalloendopeptidase activity"/>
    <property type="evidence" value="ECO:0007669"/>
    <property type="project" value="UniProtKB-UniRule"/>
</dbReference>
<name>A0A0N4Z3G7_PARTI</name>
<evidence type="ECO:0000259" key="9">
    <source>
        <dbReference type="PROSITE" id="PS51864"/>
    </source>
</evidence>
<evidence type="ECO:0000256" key="6">
    <source>
        <dbReference type="ARBA" id="ARBA00023157"/>
    </source>
</evidence>
<dbReference type="PROSITE" id="PS00022">
    <property type="entry name" value="EGF_1"/>
    <property type="match status" value="1"/>
</dbReference>
<evidence type="ECO:0000256" key="1">
    <source>
        <dbReference type="ARBA" id="ARBA00022670"/>
    </source>
</evidence>
<dbReference type="GO" id="GO:0006508">
    <property type="term" value="P:proteolysis"/>
    <property type="evidence" value="ECO:0007669"/>
    <property type="project" value="UniProtKB-KW"/>
</dbReference>
<dbReference type="GO" id="GO:0008270">
    <property type="term" value="F:zinc ion binding"/>
    <property type="evidence" value="ECO:0007669"/>
    <property type="project" value="InterPro"/>
</dbReference>
<feature type="disulfide bond" evidence="7">
    <location>
        <begin position="68"/>
        <end position="223"/>
    </location>
</feature>
<dbReference type="InterPro" id="IPR024079">
    <property type="entry name" value="MetalloPept_cat_dom_sf"/>
</dbReference>
<evidence type="ECO:0000256" key="4">
    <source>
        <dbReference type="ARBA" id="ARBA00022833"/>
    </source>
</evidence>
<keyword evidence="6 7" id="KW-1015">Disulfide bond</keyword>
<evidence type="ECO:0000313" key="10">
    <source>
        <dbReference type="Proteomes" id="UP000038045"/>
    </source>
</evidence>
<dbReference type="Proteomes" id="UP000038045">
    <property type="component" value="Unplaced"/>
</dbReference>
<evidence type="ECO:0000256" key="8">
    <source>
        <dbReference type="RuleBase" id="RU361183"/>
    </source>
</evidence>
<dbReference type="EC" id="3.4.24.-" evidence="8"/>
<evidence type="ECO:0000256" key="5">
    <source>
        <dbReference type="ARBA" id="ARBA00023049"/>
    </source>
</evidence>
<dbReference type="SUPFAM" id="SSF55486">
    <property type="entry name" value="Metalloproteases ('zincins'), catalytic domain"/>
    <property type="match status" value="1"/>
</dbReference>
<keyword evidence="8" id="KW-0732">Signal</keyword>
<dbReference type="SMART" id="SM00235">
    <property type="entry name" value="ZnMc"/>
    <property type="match status" value="1"/>
</dbReference>
<dbReference type="AlphaFoldDB" id="A0A0N4Z3G7"/>
<reference evidence="11" key="1">
    <citation type="submission" date="2017-02" db="UniProtKB">
        <authorList>
            <consortium name="WormBaseParasite"/>
        </authorList>
    </citation>
    <scope>IDENTIFICATION</scope>
</reference>
<comment type="caution">
    <text evidence="7">Lacks conserved residue(s) required for the propagation of feature annotation.</text>
</comment>
<sequence>MVCNLLFTFLLTIFTRILTEEEILSRDKRAILINRKYNYTLPIPVYYAFGNPLRFLNKALEELTKVTCIEFDKQKREFEGPGLVFETSDCNEIEYGINQGDATTILLDYNCVRNKGCIKHYIGLALGLIPHQNRWDRNDYVNIHYNMVSPENKKDYHKIRGTDVRIFNTAFDYGSIMNYEATYLSLSKEKVYTSKWHNLYNDMLGQRNDFTHNDLKLLNDWYCGNKCTPKVKGCKNGGYPDPLVCGQCRCPRGYAGKTCTSVEKREGCGVQYLRATDKYKTITLDKNGTCSYMITSKVKTKIEIIVEKASTKKVSPCIPKDALEIKNRFDKGATGLSFCGSYQKPVHLKPMFSQAMVIFNKRRSSDVAVIKYRAISASQAATFDYKDHYYYKK</sequence>
<organism evidence="10 11">
    <name type="scientific">Parastrongyloides trichosuri</name>
    <name type="common">Possum-specific nematode worm</name>
    <dbReference type="NCBI Taxonomy" id="131310"/>
    <lineage>
        <taxon>Eukaryota</taxon>
        <taxon>Metazoa</taxon>
        <taxon>Ecdysozoa</taxon>
        <taxon>Nematoda</taxon>
        <taxon>Chromadorea</taxon>
        <taxon>Rhabditida</taxon>
        <taxon>Tylenchina</taxon>
        <taxon>Panagrolaimomorpha</taxon>
        <taxon>Strongyloidoidea</taxon>
        <taxon>Strongyloididae</taxon>
        <taxon>Parastrongyloides</taxon>
    </lineage>
</organism>
<feature type="signal peptide" evidence="8">
    <location>
        <begin position="1"/>
        <end position="19"/>
    </location>
</feature>
<keyword evidence="10" id="KW-1185">Reference proteome</keyword>
<keyword evidence="3 8" id="KW-0378">Hydrolase</keyword>
<evidence type="ECO:0000313" key="11">
    <source>
        <dbReference type="WBParaSite" id="PTRK_0000146510.1"/>
    </source>
</evidence>
<evidence type="ECO:0000256" key="7">
    <source>
        <dbReference type="PROSITE-ProRule" id="PRU01211"/>
    </source>
</evidence>
<keyword evidence="2 8" id="KW-0479">Metal-binding</keyword>
<dbReference type="InterPro" id="IPR006026">
    <property type="entry name" value="Peptidase_Metallo"/>
</dbReference>
<feature type="domain" description="Peptidase M12A" evidence="9">
    <location>
        <begin position="29"/>
        <end position="224"/>
    </location>
</feature>
<dbReference type="Pfam" id="PF01400">
    <property type="entry name" value="Astacin"/>
    <property type="match status" value="1"/>
</dbReference>
<keyword evidence="1 8" id="KW-0645">Protease</keyword>
<feature type="chain" id="PRO_5005733207" description="Metalloendopeptidase" evidence="8">
    <location>
        <begin position="20"/>
        <end position="393"/>
    </location>
</feature>
<keyword evidence="5 8" id="KW-0482">Metalloprotease</keyword>
<dbReference type="PANTHER" id="PTHR10127:SF780">
    <property type="entry name" value="METALLOENDOPEPTIDASE"/>
    <property type="match status" value="1"/>
</dbReference>
<dbReference type="PROSITE" id="PS51864">
    <property type="entry name" value="ASTACIN"/>
    <property type="match status" value="1"/>
</dbReference>
<evidence type="ECO:0000256" key="2">
    <source>
        <dbReference type="ARBA" id="ARBA00022723"/>
    </source>
</evidence>